<dbReference type="OrthoDB" id="354107at2"/>
<dbReference type="EMBL" id="CP002696">
    <property type="protein sequence ID" value="AEE16851.1"/>
    <property type="molecule type" value="Genomic_DNA"/>
</dbReference>
<dbReference type="PANTHER" id="PTHR13720:SF33">
    <property type="entry name" value="HELP DOMAIN-CONTAINING PROTEIN"/>
    <property type="match status" value="1"/>
</dbReference>
<dbReference type="Proteomes" id="UP000006546">
    <property type="component" value="Chromosome"/>
</dbReference>
<evidence type="ECO:0000256" key="1">
    <source>
        <dbReference type="ARBA" id="ARBA00022574"/>
    </source>
</evidence>
<dbReference type="STRING" id="906968.Trebr_1427"/>
<dbReference type="InterPro" id="IPR015943">
    <property type="entry name" value="WD40/YVTN_repeat-like_dom_sf"/>
</dbReference>
<feature type="signal peptide" evidence="4">
    <location>
        <begin position="1"/>
        <end position="24"/>
    </location>
</feature>
<reference evidence="6" key="1">
    <citation type="submission" date="2011-04" db="EMBL/GenBank/DDBJ databases">
        <title>The complete genome of Treponema brennaborense DSM 12168.</title>
        <authorList>
            <person name="Lucas S."/>
            <person name="Han J."/>
            <person name="Lapidus A."/>
            <person name="Bruce D."/>
            <person name="Goodwin L."/>
            <person name="Pitluck S."/>
            <person name="Peters L."/>
            <person name="Kyrpides N."/>
            <person name="Mavromatis K."/>
            <person name="Ivanova N."/>
            <person name="Mikhailova N."/>
            <person name="Pagani I."/>
            <person name="Teshima H."/>
            <person name="Detter J.C."/>
            <person name="Tapia R."/>
            <person name="Han C."/>
            <person name="Land M."/>
            <person name="Hauser L."/>
            <person name="Markowitz V."/>
            <person name="Cheng J.-F."/>
            <person name="Hugenholtz P."/>
            <person name="Woyke T."/>
            <person name="Wu D."/>
            <person name="Gronow S."/>
            <person name="Wellnitz S."/>
            <person name="Brambilla E."/>
            <person name="Klenk H.-P."/>
            <person name="Eisen J.A."/>
        </authorList>
    </citation>
    <scope>NUCLEOTIDE SEQUENCE [LARGE SCALE GENOMIC DNA]</scope>
    <source>
        <strain evidence="6">DSM 12168 / CIP 105900 / DD5/3</strain>
    </source>
</reference>
<dbReference type="SUPFAM" id="SSF50978">
    <property type="entry name" value="WD40 repeat-like"/>
    <property type="match status" value="1"/>
</dbReference>
<keyword evidence="4" id="KW-0732">Signal</keyword>
<dbReference type="AlphaFoldDB" id="F4LN86"/>
<proteinExistence type="predicted"/>
<evidence type="ECO:0008006" key="7">
    <source>
        <dbReference type="Google" id="ProtNLM"/>
    </source>
</evidence>
<feature type="chain" id="PRO_5003311008" description="WD40 repeat domain-containing protein" evidence="4">
    <location>
        <begin position="25"/>
        <end position="641"/>
    </location>
</feature>
<dbReference type="InterPro" id="IPR050630">
    <property type="entry name" value="WD_repeat_EMAP"/>
</dbReference>
<keyword evidence="1 3" id="KW-0853">WD repeat</keyword>
<dbReference type="Gene3D" id="2.130.10.10">
    <property type="entry name" value="YVTN repeat-like/Quinoprotein amine dehydrogenase"/>
    <property type="match status" value="1"/>
</dbReference>
<protein>
    <recommendedName>
        <fullName evidence="7">WD40 repeat domain-containing protein</fullName>
    </recommendedName>
</protein>
<evidence type="ECO:0000313" key="5">
    <source>
        <dbReference type="EMBL" id="AEE16851.1"/>
    </source>
</evidence>
<evidence type="ECO:0000313" key="6">
    <source>
        <dbReference type="Proteomes" id="UP000006546"/>
    </source>
</evidence>
<evidence type="ECO:0000256" key="2">
    <source>
        <dbReference type="ARBA" id="ARBA00022737"/>
    </source>
</evidence>
<dbReference type="KEGG" id="tbe:Trebr_1427"/>
<accession>F4LN86</accession>
<feature type="repeat" description="WD" evidence="3">
    <location>
        <begin position="31"/>
        <end position="62"/>
    </location>
</feature>
<dbReference type="InterPro" id="IPR001680">
    <property type="entry name" value="WD40_rpt"/>
</dbReference>
<name>F4LN86_TREBD</name>
<keyword evidence="2" id="KW-0677">Repeat</keyword>
<keyword evidence="6" id="KW-1185">Reference proteome</keyword>
<evidence type="ECO:0000256" key="4">
    <source>
        <dbReference type="SAM" id="SignalP"/>
    </source>
</evidence>
<sequence length="641" mass="70085">MKLKSTFKKAICIGTLAAAVSLAAASSHISTQSHQAAVSALAVNKTDQSFFTAGNDGFLIKWTNDGLGEHYQLSELEIRLVALHPNGTDIAVYETDGYSVHRVSVWNWQTLTRKFVKTFENTVTALSFTAKGTLLAVGTATVNGVVYLNPQRGTVVSKIKEPTGIVNMIHGSSSEKSAVMYSPAGHLTYYDMTKGTRKTRFQTEQQLEQVVLFSSSLFCAGVKNNQIHIIDALNGNIVARIAAKSPMLFNSPDEAVLYYTEFDGRTYTLKMIASELSETGAQIQSPVTVKSFTGPRGKDAVTSVAKSGETLILATKTGNVYTTDSLPSANTLALVPLTDNMYDKIYDIAAISDDFYCLTSNSIFKTSYDTGIVETVGSNNGYTNLIPYENGLILWTKGTRKEIAFMDLETKAVKSLFTPQTYVQMLRLFNDKLIFIEGNTAVNLYDITGGTQSKLYTGTGLQDAVLYNDTDLFVAKSASSNPRSPLINVNTQTKETVMLPVSGNVAFSLSYDAAAENAPIYGINVSTAAAGTKTTIFAYYPARKTVASIMMISDEDTDAFTSLYGSILYTNIGRDQIRSYDVKTRREVQLNRSASLPLKITRNEKRVAVLNRDGSISWYNPGSGTVLADWYMTVDGMWFEF</sequence>
<dbReference type="InterPro" id="IPR036322">
    <property type="entry name" value="WD40_repeat_dom_sf"/>
</dbReference>
<dbReference type="eggNOG" id="ENOG5034689">
    <property type="taxonomic scope" value="Bacteria"/>
</dbReference>
<organism evidence="5 6">
    <name type="scientific">Treponema brennaborense (strain DSM 12168 / CIP 105900 / DD5/3)</name>
    <dbReference type="NCBI Taxonomy" id="906968"/>
    <lineage>
        <taxon>Bacteria</taxon>
        <taxon>Pseudomonadati</taxon>
        <taxon>Spirochaetota</taxon>
        <taxon>Spirochaetia</taxon>
        <taxon>Spirochaetales</taxon>
        <taxon>Treponemataceae</taxon>
        <taxon>Treponema</taxon>
    </lineage>
</organism>
<dbReference type="PANTHER" id="PTHR13720">
    <property type="entry name" value="WD-40 REPEAT PROTEIN"/>
    <property type="match status" value="1"/>
</dbReference>
<dbReference type="PROSITE" id="PS50082">
    <property type="entry name" value="WD_REPEATS_2"/>
    <property type="match status" value="1"/>
</dbReference>
<dbReference type="SUPFAM" id="SSF69322">
    <property type="entry name" value="Tricorn protease domain 2"/>
    <property type="match status" value="1"/>
</dbReference>
<evidence type="ECO:0000256" key="3">
    <source>
        <dbReference type="PROSITE-ProRule" id="PRU00221"/>
    </source>
</evidence>
<gene>
    <name evidence="5" type="ordered locus">Trebr_1427</name>
</gene>
<dbReference type="RefSeq" id="WP_013758556.1">
    <property type="nucleotide sequence ID" value="NC_015500.1"/>
</dbReference>
<dbReference type="HOGENOM" id="CLU_019092_1_0_12"/>